<dbReference type="Proteomes" id="UP000000304">
    <property type="component" value="Chromosome 3L"/>
</dbReference>
<proteinExistence type="predicted"/>
<evidence type="ECO:0000313" key="3">
    <source>
        <dbReference type="Proteomes" id="UP000000304"/>
    </source>
</evidence>
<dbReference type="OrthoDB" id="6620644at2759"/>
<gene>
    <name evidence="2" type="primary">Dsim\GD13306</name>
    <name evidence="2" type="ORF">Dsim_GD13306</name>
</gene>
<dbReference type="AlphaFoldDB" id="B4QQ11"/>
<dbReference type="Bgee" id="FBgn0185025">
    <property type="expression patterns" value="Expressed in adult organism and 3 other cell types or tissues"/>
</dbReference>
<sequence length="125" mass="13222">MPHHSSKSSPTASLPAIIGAIIIPRALREKGAFLGLKRYAAPFQELEPRKGHVPVYIRHGDEPLSEIHPGLAEAFKEGESQSLVTESPQAETTNPPTTSDAPAPAPSSSTVSDIASFEAIKGKTD</sequence>
<dbReference type="STRING" id="7240.B4QQ11"/>
<feature type="compositionally biased region" description="Low complexity" evidence="1">
    <location>
        <begin position="92"/>
        <end position="112"/>
    </location>
</feature>
<name>B4QQ11_DROSI</name>
<organism evidence="2 3">
    <name type="scientific">Drosophila simulans</name>
    <name type="common">Fruit fly</name>
    <dbReference type="NCBI Taxonomy" id="7240"/>
    <lineage>
        <taxon>Eukaryota</taxon>
        <taxon>Metazoa</taxon>
        <taxon>Ecdysozoa</taxon>
        <taxon>Arthropoda</taxon>
        <taxon>Hexapoda</taxon>
        <taxon>Insecta</taxon>
        <taxon>Pterygota</taxon>
        <taxon>Neoptera</taxon>
        <taxon>Endopterygota</taxon>
        <taxon>Diptera</taxon>
        <taxon>Brachycera</taxon>
        <taxon>Muscomorpha</taxon>
        <taxon>Ephydroidea</taxon>
        <taxon>Drosophilidae</taxon>
        <taxon>Drosophila</taxon>
        <taxon>Sophophora</taxon>
    </lineage>
</organism>
<feature type="compositionally biased region" description="Polar residues" evidence="1">
    <location>
        <begin position="80"/>
        <end position="91"/>
    </location>
</feature>
<dbReference type="EMBL" id="CM000363">
    <property type="protein sequence ID" value="EDX09131.1"/>
    <property type="molecule type" value="Genomic_DNA"/>
</dbReference>
<reference evidence="2 3" key="1">
    <citation type="journal article" date="2007" name="Nature">
        <title>Evolution of genes and genomes on the Drosophila phylogeny.</title>
        <authorList>
            <consortium name="Drosophila 12 Genomes Consortium"/>
            <person name="Clark A.G."/>
            <person name="Eisen M.B."/>
            <person name="Smith D.R."/>
            <person name="Bergman C.M."/>
            <person name="Oliver B."/>
            <person name="Markow T.A."/>
            <person name="Kaufman T.C."/>
            <person name="Kellis M."/>
            <person name="Gelbart W."/>
            <person name="Iyer V.N."/>
            <person name="Pollard D.A."/>
            <person name="Sackton T.B."/>
            <person name="Larracuente A.M."/>
            <person name="Singh N.D."/>
            <person name="Abad J.P."/>
            <person name="Abt D.N."/>
            <person name="Adryan B."/>
            <person name="Aguade M."/>
            <person name="Akashi H."/>
            <person name="Anderson W.W."/>
            <person name="Aquadro C.F."/>
            <person name="Ardell D.H."/>
            <person name="Arguello R."/>
            <person name="Artieri C.G."/>
            <person name="Barbash D.A."/>
            <person name="Barker D."/>
            <person name="Barsanti P."/>
            <person name="Batterham P."/>
            <person name="Batzoglou S."/>
            <person name="Begun D."/>
            <person name="Bhutkar A."/>
            <person name="Blanco E."/>
            <person name="Bosak S.A."/>
            <person name="Bradley R.K."/>
            <person name="Brand A.D."/>
            <person name="Brent M.R."/>
            <person name="Brooks A.N."/>
            <person name="Brown R.H."/>
            <person name="Butlin R.K."/>
            <person name="Caggese C."/>
            <person name="Calvi B.R."/>
            <person name="Bernardo de Carvalho A."/>
            <person name="Caspi A."/>
            <person name="Castrezana S."/>
            <person name="Celniker S.E."/>
            <person name="Chang J.L."/>
            <person name="Chapple C."/>
            <person name="Chatterji S."/>
            <person name="Chinwalla A."/>
            <person name="Civetta A."/>
            <person name="Clifton S.W."/>
            <person name="Comeron J.M."/>
            <person name="Costello J.C."/>
            <person name="Coyne J.A."/>
            <person name="Daub J."/>
            <person name="David R.G."/>
            <person name="Delcher A.L."/>
            <person name="Delehaunty K."/>
            <person name="Do C.B."/>
            <person name="Ebling H."/>
            <person name="Edwards K."/>
            <person name="Eickbush T."/>
            <person name="Evans J.D."/>
            <person name="Filipski A."/>
            <person name="Findeiss S."/>
            <person name="Freyhult E."/>
            <person name="Fulton L."/>
            <person name="Fulton R."/>
            <person name="Garcia A.C."/>
            <person name="Gardiner A."/>
            <person name="Garfield D.A."/>
            <person name="Garvin B.E."/>
            <person name="Gibson G."/>
            <person name="Gilbert D."/>
            <person name="Gnerre S."/>
            <person name="Godfrey J."/>
            <person name="Good R."/>
            <person name="Gotea V."/>
            <person name="Gravely B."/>
            <person name="Greenberg A.J."/>
            <person name="Griffiths-Jones S."/>
            <person name="Gross S."/>
            <person name="Guigo R."/>
            <person name="Gustafson E.A."/>
            <person name="Haerty W."/>
            <person name="Hahn M.W."/>
            <person name="Halligan D.L."/>
            <person name="Halpern A.L."/>
            <person name="Halter G.M."/>
            <person name="Han M.V."/>
            <person name="Heger A."/>
            <person name="Hillier L."/>
            <person name="Hinrichs A.S."/>
            <person name="Holmes I."/>
            <person name="Hoskins R.A."/>
            <person name="Hubisz M.J."/>
            <person name="Hultmark D."/>
            <person name="Huntley M.A."/>
            <person name="Jaffe D.B."/>
            <person name="Jagadeeshan S."/>
            <person name="Jeck W.R."/>
            <person name="Johnson J."/>
            <person name="Jones C.D."/>
            <person name="Jordan W.C."/>
            <person name="Karpen G.H."/>
            <person name="Kataoka E."/>
            <person name="Keightley P.D."/>
            <person name="Kheradpour P."/>
            <person name="Kirkness E.F."/>
            <person name="Koerich L.B."/>
            <person name="Kristiansen K."/>
            <person name="Kudrna D."/>
            <person name="Kulathinal R.J."/>
            <person name="Kumar S."/>
            <person name="Kwok R."/>
            <person name="Lander E."/>
            <person name="Langley C.H."/>
            <person name="Lapoint R."/>
            <person name="Lazzaro B.P."/>
            <person name="Lee S.J."/>
            <person name="Levesque L."/>
            <person name="Li R."/>
            <person name="Lin C.F."/>
            <person name="Lin M.F."/>
            <person name="Lindblad-Toh K."/>
            <person name="Llopart A."/>
            <person name="Long M."/>
            <person name="Low L."/>
            <person name="Lozovsky E."/>
            <person name="Lu J."/>
            <person name="Luo M."/>
            <person name="Machado C.A."/>
            <person name="Makalowski W."/>
            <person name="Marzo M."/>
            <person name="Matsuda M."/>
            <person name="Matzkin L."/>
            <person name="McAllister B."/>
            <person name="McBride C.S."/>
            <person name="McKernan B."/>
            <person name="McKernan K."/>
            <person name="Mendez-Lago M."/>
            <person name="Minx P."/>
            <person name="Mollenhauer M.U."/>
            <person name="Montooth K."/>
            <person name="Mount S.M."/>
            <person name="Mu X."/>
            <person name="Myers E."/>
            <person name="Negre B."/>
            <person name="Newfeld S."/>
            <person name="Nielsen R."/>
            <person name="Noor M.A."/>
            <person name="O'Grady P."/>
            <person name="Pachter L."/>
            <person name="Papaceit M."/>
            <person name="Parisi M.J."/>
            <person name="Parisi M."/>
            <person name="Parts L."/>
            <person name="Pedersen J.S."/>
            <person name="Pesole G."/>
            <person name="Phillippy A.M."/>
            <person name="Ponting C.P."/>
            <person name="Pop M."/>
            <person name="Porcelli D."/>
            <person name="Powell J.R."/>
            <person name="Prohaska S."/>
            <person name="Pruitt K."/>
            <person name="Puig M."/>
            <person name="Quesneville H."/>
            <person name="Ram K.R."/>
            <person name="Rand D."/>
            <person name="Rasmussen M.D."/>
            <person name="Reed L.K."/>
            <person name="Reenan R."/>
            <person name="Reily A."/>
            <person name="Remington K.A."/>
            <person name="Rieger T.T."/>
            <person name="Ritchie M.G."/>
            <person name="Robin C."/>
            <person name="Rogers Y.H."/>
            <person name="Rohde C."/>
            <person name="Rozas J."/>
            <person name="Rubenfield M.J."/>
            <person name="Ruiz A."/>
            <person name="Russo S."/>
            <person name="Salzberg S.L."/>
            <person name="Sanchez-Gracia A."/>
            <person name="Saranga D.J."/>
            <person name="Sato H."/>
            <person name="Schaeffer S.W."/>
            <person name="Schatz M.C."/>
            <person name="Schlenke T."/>
            <person name="Schwartz R."/>
            <person name="Segarra C."/>
            <person name="Singh R.S."/>
            <person name="Sirot L."/>
            <person name="Sirota M."/>
            <person name="Sisneros N.B."/>
            <person name="Smith C.D."/>
            <person name="Smith T.F."/>
            <person name="Spieth J."/>
            <person name="Stage D.E."/>
            <person name="Stark A."/>
            <person name="Stephan W."/>
            <person name="Strausberg R.L."/>
            <person name="Strempel S."/>
            <person name="Sturgill D."/>
            <person name="Sutton G."/>
            <person name="Sutton G.G."/>
            <person name="Tao W."/>
            <person name="Teichmann S."/>
            <person name="Tobari Y.N."/>
            <person name="Tomimura Y."/>
            <person name="Tsolas J.M."/>
            <person name="Valente V.L."/>
            <person name="Venter E."/>
            <person name="Venter J.C."/>
            <person name="Vicario S."/>
            <person name="Vieira F.G."/>
            <person name="Vilella A.J."/>
            <person name="Villasante A."/>
            <person name="Walenz B."/>
            <person name="Wang J."/>
            <person name="Wasserman M."/>
            <person name="Watts T."/>
            <person name="Wilson D."/>
            <person name="Wilson R.K."/>
            <person name="Wing R.A."/>
            <person name="Wolfner M.F."/>
            <person name="Wong A."/>
            <person name="Wong G.K."/>
            <person name="Wu C.I."/>
            <person name="Wu G."/>
            <person name="Yamamoto D."/>
            <person name="Yang H.P."/>
            <person name="Yang S.P."/>
            <person name="Yorke J.A."/>
            <person name="Yoshida K."/>
            <person name="Zdobnov E."/>
            <person name="Zhang P."/>
            <person name="Zhang Y."/>
            <person name="Zimin A.V."/>
            <person name="Baldwin J."/>
            <person name="Abdouelleil A."/>
            <person name="Abdulkadir J."/>
            <person name="Abebe A."/>
            <person name="Abera B."/>
            <person name="Abreu J."/>
            <person name="Acer S.C."/>
            <person name="Aftuck L."/>
            <person name="Alexander A."/>
            <person name="An P."/>
            <person name="Anderson E."/>
            <person name="Anderson S."/>
            <person name="Arachi H."/>
            <person name="Azer M."/>
            <person name="Bachantsang P."/>
            <person name="Barry A."/>
            <person name="Bayul T."/>
            <person name="Berlin A."/>
            <person name="Bessette D."/>
            <person name="Bloom T."/>
            <person name="Blye J."/>
            <person name="Boguslavskiy L."/>
            <person name="Bonnet C."/>
            <person name="Boukhgalter B."/>
            <person name="Bourzgui I."/>
            <person name="Brown A."/>
            <person name="Cahill P."/>
            <person name="Channer S."/>
            <person name="Cheshatsang Y."/>
            <person name="Chuda L."/>
            <person name="Citroen M."/>
            <person name="Collymore A."/>
            <person name="Cooke P."/>
            <person name="Costello M."/>
            <person name="D'Aco K."/>
            <person name="Daza R."/>
            <person name="De Haan G."/>
            <person name="DeGray S."/>
            <person name="DeMaso C."/>
            <person name="Dhargay N."/>
            <person name="Dooley K."/>
            <person name="Dooley E."/>
            <person name="Doricent M."/>
            <person name="Dorje P."/>
            <person name="Dorjee K."/>
            <person name="Dupes A."/>
            <person name="Elong R."/>
            <person name="Falk J."/>
            <person name="Farina A."/>
            <person name="Faro S."/>
            <person name="Ferguson D."/>
            <person name="Fisher S."/>
            <person name="Foley C.D."/>
            <person name="Franke A."/>
            <person name="Friedrich D."/>
            <person name="Gadbois L."/>
            <person name="Gearin G."/>
            <person name="Gearin C.R."/>
            <person name="Giannoukos G."/>
            <person name="Goode T."/>
            <person name="Graham J."/>
            <person name="Grandbois E."/>
            <person name="Grewal S."/>
            <person name="Gyaltsen K."/>
            <person name="Hafez N."/>
            <person name="Hagos B."/>
            <person name="Hall J."/>
            <person name="Henson C."/>
            <person name="Hollinger A."/>
            <person name="Honan T."/>
            <person name="Huard M.D."/>
            <person name="Hughes L."/>
            <person name="Hurhula B."/>
            <person name="Husby M.E."/>
            <person name="Kamat A."/>
            <person name="Kanga B."/>
            <person name="Kashin S."/>
            <person name="Khazanovich D."/>
            <person name="Kisner P."/>
            <person name="Lance K."/>
            <person name="Lara M."/>
            <person name="Lee W."/>
            <person name="Lennon N."/>
            <person name="Letendre F."/>
            <person name="LeVine R."/>
            <person name="Lipovsky A."/>
            <person name="Liu X."/>
            <person name="Liu J."/>
            <person name="Liu S."/>
            <person name="Lokyitsang T."/>
            <person name="Lokyitsang Y."/>
            <person name="Lubonja R."/>
            <person name="Lui A."/>
            <person name="MacDonald P."/>
            <person name="Magnisalis V."/>
            <person name="Maru K."/>
            <person name="Matthews C."/>
            <person name="McCusker W."/>
            <person name="McDonough S."/>
            <person name="Mehta T."/>
            <person name="Meldrim J."/>
            <person name="Meneus L."/>
            <person name="Mihai O."/>
            <person name="Mihalev A."/>
            <person name="Mihova T."/>
            <person name="Mittelman R."/>
            <person name="Mlenga V."/>
            <person name="Montmayeur A."/>
            <person name="Mulrain L."/>
            <person name="Navidi A."/>
            <person name="Naylor J."/>
            <person name="Negash T."/>
            <person name="Nguyen T."/>
            <person name="Nguyen N."/>
            <person name="Nicol R."/>
            <person name="Norbu C."/>
            <person name="Norbu N."/>
            <person name="Novod N."/>
            <person name="O'Neill B."/>
            <person name="Osman S."/>
            <person name="Markiewicz E."/>
            <person name="Oyono O.L."/>
            <person name="Patti C."/>
            <person name="Phunkhang P."/>
            <person name="Pierre F."/>
            <person name="Priest M."/>
            <person name="Raghuraman S."/>
            <person name="Rege F."/>
            <person name="Reyes R."/>
            <person name="Rise C."/>
            <person name="Rogov P."/>
            <person name="Ross K."/>
            <person name="Ryan E."/>
            <person name="Settipalli S."/>
            <person name="Shea T."/>
            <person name="Sherpa N."/>
            <person name="Shi L."/>
            <person name="Shih D."/>
            <person name="Sparrow T."/>
            <person name="Spaulding J."/>
            <person name="Stalker J."/>
            <person name="Stange-Thomann N."/>
            <person name="Stavropoulos S."/>
            <person name="Stone C."/>
            <person name="Strader C."/>
            <person name="Tesfaye S."/>
            <person name="Thomson T."/>
            <person name="Thoulutsang Y."/>
            <person name="Thoulutsang D."/>
            <person name="Topham K."/>
            <person name="Topping I."/>
            <person name="Tsamla T."/>
            <person name="Vassiliev H."/>
            <person name="Vo A."/>
            <person name="Wangchuk T."/>
            <person name="Wangdi T."/>
            <person name="Weiand M."/>
            <person name="Wilkinson J."/>
            <person name="Wilson A."/>
            <person name="Yadav S."/>
            <person name="Young G."/>
            <person name="Yu Q."/>
            <person name="Zembek L."/>
            <person name="Zhong D."/>
            <person name="Zimmer A."/>
            <person name="Zwirko Z."/>
            <person name="Jaffe D.B."/>
            <person name="Alvarez P."/>
            <person name="Brockman W."/>
            <person name="Butler J."/>
            <person name="Chin C."/>
            <person name="Gnerre S."/>
            <person name="Grabherr M."/>
            <person name="Kleber M."/>
            <person name="Mauceli E."/>
            <person name="MacCallum I."/>
        </authorList>
    </citation>
    <scope>NUCLEOTIDE SEQUENCE [LARGE SCALE GENOMIC DNA]</scope>
    <source>
        <strain evidence="3">white501</strain>
    </source>
</reference>
<dbReference type="OMA" id="MAKNTHI"/>
<evidence type="ECO:0000313" key="2">
    <source>
        <dbReference type="EMBL" id="EDX09131.1"/>
    </source>
</evidence>
<protein>
    <submittedName>
        <fullName evidence="2">GD13306</fullName>
    </submittedName>
</protein>
<dbReference type="PhylomeDB" id="B4QQ11"/>
<accession>B4QQ11</accession>
<dbReference type="HOGENOM" id="CLU_159526_0_0_1"/>
<keyword evidence="3" id="KW-1185">Reference proteome</keyword>
<evidence type="ECO:0000256" key="1">
    <source>
        <dbReference type="SAM" id="MobiDB-lite"/>
    </source>
</evidence>
<feature type="region of interest" description="Disordered" evidence="1">
    <location>
        <begin position="74"/>
        <end position="125"/>
    </location>
</feature>